<dbReference type="Proteomes" id="UP000297714">
    <property type="component" value="Unassembled WGS sequence"/>
</dbReference>
<evidence type="ECO:0000313" key="4">
    <source>
        <dbReference type="Proteomes" id="UP000297714"/>
    </source>
</evidence>
<keyword evidence="3" id="KW-0966">Cell projection</keyword>
<keyword evidence="4" id="KW-1185">Reference proteome</keyword>
<keyword evidence="3" id="KW-0969">Cilium</keyword>
<accession>A0A4Z0YMK4</accession>
<sequence length="446" mass="48059">MIQQITTNVASSAALQKTKTAQAKKDGTGSIFESLLQQSGKTITKENSKQTSSVPPKDEKNLDNITGMNQQTIQPNITPFAPICQAPAFADVPDVLQPQVGTQAVSFLPASGLQADSKQVVMVHSMETQPAFLQSVGTQAENAISEKVAVGNGFLQSNGKPDAPVAQLASSNPTAAKAEVPVQPSNSVFTNTQNSTLQKEPAVAMEPSMNGFNRPTAAQAELPKQDGKVLPKQESAFAVGKLDQVKPEKQAATELPSAESDKLPMTAEDKKETIPIHTASQSNARLSSLYENGNVVIKISDAKASGKALSTQLTDKVLYNYKQGNHQFTMELYPKNLGKVSIKLAMQDGVLSVTIQAANPKTQSLLLENSADIKAILQTSVNQPVQINEAAHDRAWYEQGQQNQQNQPQQEREQKQNVRLPLDDSNGSTDDFITVMQQLRNQVSAM</sequence>
<evidence type="ECO:0000256" key="1">
    <source>
        <dbReference type="SAM" id="MobiDB-lite"/>
    </source>
</evidence>
<feature type="region of interest" description="Disordered" evidence="1">
    <location>
        <begin position="39"/>
        <end position="62"/>
    </location>
</feature>
<feature type="compositionally biased region" description="Low complexity" evidence="1">
    <location>
        <begin position="399"/>
        <end position="409"/>
    </location>
</feature>
<reference evidence="3 4" key="1">
    <citation type="submission" date="2019-04" db="EMBL/GenBank/DDBJ databases">
        <authorList>
            <person name="Poehlein A."/>
            <person name="Bengelsdorf F.R."/>
            <person name="Duerre P."/>
            <person name="Daniel R."/>
        </authorList>
    </citation>
    <scope>NUCLEOTIDE SEQUENCE [LARGE SCALE GENOMIC DNA]</scope>
    <source>
        <strain evidence="3 4">BS-1</strain>
    </source>
</reference>
<dbReference type="Gene3D" id="3.30.750.140">
    <property type="match status" value="1"/>
</dbReference>
<dbReference type="OrthoDB" id="1907481at2"/>
<proteinExistence type="predicted"/>
<gene>
    <name evidence="3" type="ORF">CAGA_03010</name>
</gene>
<evidence type="ECO:0000313" key="3">
    <source>
        <dbReference type="EMBL" id="TGJ77892.1"/>
    </source>
</evidence>
<dbReference type="Pfam" id="PF02120">
    <property type="entry name" value="Flg_hook"/>
    <property type="match status" value="1"/>
</dbReference>
<feature type="region of interest" description="Disordered" evidence="1">
    <location>
        <begin position="399"/>
        <end position="430"/>
    </location>
</feature>
<keyword evidence="3" id="KW-0282">Flagellum</keyword>
<dbReference type="RefSeq" id="WP_135656964.1">
    <property type="nucleotide sequence ID" value="NZ_JAJUFJ010000001.1"/>
</dbReference>
<comment type="caution">
    <text evidence="3">The sequence shown here is derived from an EMBL/GenBank/DDBJ whole genome shotgun (WGS) entry which is preliminary data.</text>
</comment>
<evidence type="ECO:0000259" key="2">
    <source>
        <dbReference type="Pfam" id="PF02120"/>
    </source>
</evidence>
<name>A0A4Z0YMK4_9FIRM</name>
<organism evidence="3 4">
    <name type="scientific">Caproiciproducens galactitolivorans</name>
    <dbReference type="NCBI Taxonomy" id="642589"/>
    <lineage>
        <taxon>Bacteria</taxon>
        <taxon>Bacillati</taxon>
        <taxon>Bacillota</taxon>
        <taxon>Clostridia</taxon>
        <taxon>Eubacteriales</taxon>
        <taxon>Acutalibacteraceae</taxon>
        <taxon>Caproiciproducens</taxon>
    </lineage>
</organism>
<protein>
    <submittedName>
        <fullName evidence="3">Flagellar hook-length control protein FliK</fullName>
    </submittedName>
</protein>
<dbReference type="AlphaFoldDB" id="A0A4Z0YMK4"/>
<dbReference type="InterPro" id="IPR021136">
    <property type="entry name" value="Flagellar_hook_control-like_C"/>
</dbReference>
<feature type="domain" description="Flagellar hook-length control protein-like C-terminal" evidence="2">
    <location>
        <begin position="316"/>
        <end position="380"/>
    </location>
</feature>
<dbReference type="InterPro" id="IPR038610">
    <property type="entry name" value="FliK-like_C_sf"/>
</dbReference>
<dbReference type="CDD" id="cd17470">
    <property type="entry name" value="T3SS_Flik_C"/>
    <property type="match status" value="1"/>
</dbReference>
<dbReference type="EMBL" id="SRMQ01000001">
    <property type="protein sequence ID" value="TGJ77892.1"/>
    <property type="molecule type" value="Genomic_DNA"/>
</dbReference>